<dbReference type="PANTHER" id="PTHR23342">
    <property type="entry name" value="N-ACETYLGLUTAMATE SYNTHASE"/>
    <property type="match status" value="1"/>
</dbReference>
<dbReference type="RefSeq" id="WP_116885166.1">
    <property type="nucleotide sequence ID" value="NZ_CABMMC010000170.1"/>
</dbReference>
<dbReference type="GO" id="GO:0004072">
    <property type="term" value="F:aspartate kinase activity"/>
    <property type="evidence" value="ECO:0007669"/>
    <property type="project" value="InterPro"/>
</dbReference>
<dbReference type="EC" id="2.7.2.8" evidence="9"/>
<keyword evidence="2 9" id="KW-0055">Arginine biosynthesis</keyword>
<evidence type="ECO:0000313" key="12">
    <source>
        <dbReference type="EMBL" id="PVY38109.1"/>
    </source>
</evidence>
<evidence type="ECO:0000313" key="13">
    <source>
        <dbReference type="Proteomes" id="UP000245959"/>
    </source>
</evidence>
<protein>
    <recommendedName>
        <fullName evidence="9">Acetylglutamate kinase</fullName>
        <ecNumber evidence="9">2.7.2.8</ecNumber>
    </recommendedName>
    <alternativeName>
        <fullName evidence="9">N-acetyl-L-glutamate 5-phosphotransferase</fullName>
    </alternativeName>
    <alternativeName>
        <fullName evidence="9">NAG kinase</fullName>
        <shortName evidence="9">NAGK</shortName>
    </alternativeName>
</protein>
<dbReference type="GO" id="GO:0005524">
    <property type="term" value="F:ATP binding"/>
    <property type="evidence" value="ECO:0007669"/>
    <property type="project" value="UniProtKB-UniRule"/>
</dbReference>
<dbReference type="FunFam" id="3.40.1160.10:FF:000004">
    <property type="entry name" value="Acetylglutamate kinase"/>
    <property type="match status" value="1"/>
</dbReference>
<dbReference type="InterPro" id="IPR001048">
    <property type="entry name" value="Asp/Glu/Uridylate_kinase"/>
</dbReference>
<dbReference type="PANTHER" id="PTHR23342:SF0">
    <property type="entry name" value="N-ACETYLGLUTAMATE SYNTHASE, MITOCHONDRIAL"/>
    <property type="match status" value="1"/>
</dbReference>
<dbReference type="CDD" id="cd04250">
    <property type="entry name" value="AAK_NAGK-C"/>
    <property type="match status" value="1"/>
</dbReference>
<comment type="caution">
    <text evidence="12">The sequence shown here is derived from an EMBL/GenBank/DDBJ whole genome shotgun (WGS) entry which is preliminary data.</text>
</comment>
<dbReference type="InterPro" id="IPR001057">
    <property type="entry name" value="Glu/AcGlu_kinase"/>
</dbReference>
<dbReference type="PRINTS" id="PR00474">
    <property type="entry name" value="GLU5KINASE"/>
</dbReference>
<dbReference type="HAMAP" id="MF_00082">
    <property type="entry name" value="ArgB"/>
    <property type="match status" value="1"/>
</dbReference>
<keyword evidence="13" id="KW-1185">Reference proteome</keyword>
<dbReference type="EMBL" id="JABAEW010000043">
    <property type="protein sequence ID" value="NMD88334.1"/>
    <property type="molecule type" value="Genomic_DNA"/>
</dbReference>
<evidence type="ECO:0000256" key="4">
    <source>
        <dbReference type="ARBA" id="ARBA00022679"/>
    </source>
</evidence>
<comment type="catalytic activity">
    <reaction evidence="8 9">
        <text>N-acetyl-L-glutamate + ATP = N-acetyl-L-glutamyl 5-phosphate + ADP</text>
        <dbReference type="Rhea" id="RHEA:14629"/>
        <dbReference type="ChEBI" id="CHEBI:30616"/>
        <dbReference type="ChEBI" id="CHEBI:44337"/>
        <dbReference type="ChEBI" id="CHEBI:57936"/>
        <dbReference type="ChEBI" id="CHEBI:456216"/>
        <dbReference type="EC" id="2.7.2.8"/>
    </reaction>
</comment>
<reference evidence="12 13" key="1">
    <citation type="submission" date="2018-04" db="EMBL/GenBank/DDBJ databases">
        <title>Genomic Encyclopedia of Type Strains, Phase IV (KMG-IV): sequencing the most valuable type-strain genomes for metagenomic binning, comparative biology and taxonomic classification.</title>
        <authorList>
            <person name="Goeker M."/>
        </authorList>
    </citation>
    <scope>NUCLEOTIDE SEQUENCE [LARGE SCALE GENOMIC DNA]</scope>
    <source>
        <strain evidence="12 13">DSM 14823</strain>
    </source>
</reference>
<evidence type="ECO:0000256" key="1">
    <source>
        <dbReference type="ARBA" id="ARBA00004828"/>
    </source>
</evidence>
<dbReference type="PIRSF" id="PIRSF000728">
    <property type="entry name" value="NAGK"/>
    <property type="match status" value="1"/>
</dbReference>
<keyword evidence="5 9" id="KW-0547">Nucleotide-binding</keyword>
<dbReference type="Gene3D" id="3.40.1160.10">
    <property type="entry name" value="Acetylglutamate kinase-like"/>
    <property type="match status" value="1"/>
</dbReference>
<evidence type="ECO:0000256" key="9">
    <source>
        <dbReference type="HAMAP-Rule" id="MF_00082"/>
    </source>
</evidence>
<feature type="binding site" evidence="9">
    <location>
        <position position="185"/>
    </location>
    <ligand>
        <name>substrate</name>
    </ligand>
</feature>
<feature type="binding site" evidence="9">
    <location>
        <begin position="64"/>
        <end position="65"/>
    </location>
    <ligand>
        <name>substrate</name>
    </ligand>
</feature>
<comment type="subcellular location">
    <subcellularLocation>
        <location evidence="9">Cytoplasm</location>
    </subcellularLocation>
</comment>
<evidence type="ECO:0000256" key="3">
    <source>
        <dbReference type="ARBA" id="ARBA00022605"/>
    </source>
</evidence>
<dbReference type="AlphaFoldDB" id="A0A2U1ANU9"/>
<keyword evidence="7 9" id="KW-0067">ATP-binding</keyword>
<dbReference type="InterPro" id="IPR041727">
    <property type="entry name" value="NAGK-C"/>
</dbReference>
<dbReference type="UniPathway" id="UPA00068">
    <property type="reaction ID" value="UER00107"/>
</dbReference>
<keyword evidence="9" id="KW-0963">Cytoplasm</keyword>
<dbReference type="InterPro" id="IPR037528">
    <property type="entry name" value="ArgB"/>
</dbReference>
<accession>A0A2U1ANU9</accession>
<keyword evidence="6 9" id="KW-0418">Kinase</keyword>
<evidence type="ECO:0000256" key="8">
    <source>
        <dbReference type="ARBA" id="ARBA00048141"/>
    </source>
</evidence>
<feature type="site" description="Transition state stabilizer" evidence="9">
    <location>
        <position position="29"/>
    </location>
</feature>
<reference evidence="11 14" key="2">
    <citation type="submission" date="2020-04" db="EMBL/GenBank/DDBJ databases">
        <authorList>
            <person name="Hitch T.C.A."/>
            <person name="Wylensek D."/>
            <person name="Clavel T."/>
        </authorList>
    </citation>
    <scope>NUCLEOTIDE SEQUENCE [LARGE SCALE GENOMIC DNA]</scope>
    <source>
        <strain evidence="11 14">COR2-253-APC-1A</strain>
    </source>
</reference>
<feature type="domain" description="Aspartate/glutamate/uridylate kinase" evidence="10">
    <location>
        <begin position="25"/>
        <end position="264"/>
    </location>
</feature>
<gene>
    <name evidence="9 11" type="primary">argB</name>
    <name evidence="12" type="ORF">C8D82_1289</name>
    <name evidence="11" type="ORF">HF882_17245</name>
</gene>
<dbReference type="InterPro" id="IPR018042">
    <property type="entry name" value="Aspartate_kinase_CS"/>
</dbReference>
<evidence type="ECO:0000259" key="10">
    <source>
        <dbReference type="Pfam" id="PF00696"/>
    </source>
</evidence>
<name>A0A2U1ANU9_9BACT</name>
<dbReference type="GO" id="GO:0005737">
    <property type="term" value="C:cytoplasm"/>
    <property type="evidence" value="ECO:0007669"/>
    <property type="project" value="UniProtKB-SubCell"/>
</dbReference>
<comment type="function">
    <text evidence="9">Catalyzes the ATP-dependent phosphorylation of N-acetyl-L-glutamate.</text>
</comment>
<evidence type="ECO:0000313" key="14">
    <source>
        <dbReference type="Proteomes" id="UP000576225"/>
    </source>
</evidence>
<proteinExistence type="inferred from homology"/>
<keyword evidence="3 9" id="KW-0028">Amino-acid biosynthesis</keyword>
<dbReference type="OrthoDB" id="9803155at2"/>
<comment type="similarity">
    <text evidence="9">Belongs to the acetylglutamate kinase family. ArgB subfamily.</text>
</comment>
<dbReference type="InterPro" id="IPR036393">
    <property type="entry name" value="AceGlu_kinase-like_sf"/>
</dbReference>
<dbReference type="NCBIfam" id="TIGR00761">
    <property type="entry name" value="argB"/>
    <property type="match status" value="1"/>
</dbReference>
<sequence>MQDLIKKANVLVEALPYIQKFRNSVMVIKFGGSSMEDPELVRSTMRDVVLLEATGIKPVVVHGGGKAISAELRKQDIPVRFVNGLRFTCDRTIRVVDDVLHNQVNRELVELANAAGGNAVGVSGKQVLKAQRTQSVDPVTGEAQDIGFVGEIVGVNGAKILEEVEAGRIPIVTPLGLGLDGQVYNINADVAACKVAEAIHARKLVFLSDVPGILSDRENEASVIPTICTDEIGGLIRDGIISGGMLPKIKSCVEALNSGINKVQLIDGRVMHTLLLEIFTDRGVGTQIVRPDSVM</sequence>
<dbReference type="GO" id="GO:0003991">
    <property type="term" value="F:acetylglutamate kinase activity"/>
    <property type="evidence" value="ECO:0007669"/>
    <property type="project" value="UniProtKB-UniRule"/>
</dbReference>
<comment type="pathway">
    <text evidence="1 9">Amino-acid biosynthesis; L-arginine biosynthesis; N(2)-acetyl-L-ornithine from L-glutamate: step 2/4.</text>
</comment>
<evidence type="ECO:0000256" key="2">
    <source>
        <dbReference type="ARBA" id="ARBA00022571"/>
    </source>
</evidence>
<evidence type="ECO:0000256" key="7">
    <source>
        <dbReference type="ARBA" id="ARBA00022840"/>
    </source>
</evidence>
<dbReference type="Proteomes" id="UP000576225">
    <property type="component" value="Unassembled WGS sequence"/>
</dbReference>
<dbReference type="Proteomes" id="UP000245959">
    <property type="component" value="Unassembled WGS sequence"/>
</dbReference>
<dbReference type="SUPFAM" id="SSF53633">
    <property type="entry name" value="Carbamate kinase-like"/>
    <property type="match status" value="1"/>
</dbReference>
<feature type="site" description="Transition state stabilizer" evidence="9">
    <location>
        <position position="248"/>
    </location>
</feature>
<dbReference type="GeneID" id="78296448"/>
<evidence type="ECO:0000256" key="5">
    <source>
        <dbReference type="ARBA" id="ARBA00022741"/>
    </source>
</evidence>
<dbReference type="PROSITE" id="PS00324">
    <property type="entry name" value="ASPARTOKINASE"/>
    <property type="match status" value="1"/>
</dbReference>
<evidence type="ECO:0000256" key="6">
    <source>
        <dbReference type="ARBA" id="ARBA00022777"/>
    </source>
</evidence>
<dbReference type="Pfam" id="PF00696">
    <property type="entry name" value="AA_kinase"/>
    <property type="match status" value="1"/>
</dbReference>
<dbReference type="GO" id="GO:0042450">
    <property type="term" value="P:L-arginine biosynthetic process via ornithine"/>
    <property type="evidence" value="ECO:0007669"/>
    <property type="project" value="UniProtKB-UniRule"/>
</dbReference>
<evidence type="ECO:0000313" key="11">
    <source>
        <dbReference type="EMBL" id="NMD88334.1"/>
    </source>
</evidence>
<dbReference type="InterPro" id="IPR004662">
    <property type="entry name" value="AcgluKinase_fam"/>
</dbReference>
<keyword evidence="4 9" id="KW-0808">Transferase</keyword>
<organism evidence="12 13">
    <name type="scientific">Victivallis vadensis</name>
    <dbReference type="NCBI Taxonomy" id="172901"/>
    <lineage>
        <taxon>Bacteria</taxon>
        <taxon>Pseudomonadati</taxon>
        <taxon>Lentisphaerota</taxon>
        <taxon>Lentisphaeria</taxon>
        <taxon>Victivallales</taxon>
        <taxon>Victivallaceae</taxon>
        <taxon>Victivallis</taxon>
    </lineage>
</organism>
<dbReference type="EMBL" id="QEKH01000028">
    <property type="protein sequence ID" value="PVY38109.1"/>
    <property type="molecule type" value="Genomic_DNA"/>
</dbReference>
<feature type="binding site" evidence="9">
    <location>
        <position position="86"/>
    </location>
    <ligand>
        <name>substrate</name>
    </ligand>
</feature>